<dbReference type="RefSeq" id="WP_011610896.1">
    <property type="nucleotide sequence ID" value="NC_008312.1"/>
</dbReference>
<sequence>MNSQKQLKNSLMGARDCASNFYAENGKIKDIFKSIMVVNNIFQAFQNSVDIDNFPELVSGSYYLLSILFKNLGVVTRQA</sequence>
<gene>
    <name evidence="2" type="ordered locus">Tery_1148</name>
</gene>
<dbReference type="SUPFAM" id="SSF111283">
    <property type="entry name" value="Putative modulator of DNA gyrase, PmbA/TldD"/>
    <property type="match status" value="1"/>
</dbReference>
<dbReference type="HOGENOM" id="CLU_2605034_0_0_3"/>
<accession>Q116R4</accession>
<evidence type="ECO:0000313" key="2">
    <source>
        <dbReference type="EMBL" id="ABG50510.1"/>
    </source>
</evidence>
<dbReference type="GO" id="GO:0006508">
    <property type="term" value="P:proteolysis"/>
    <property type="evidence" value="ECO:0007669"/>
    <property type="project" value="InterPro"/>
</dbReference>
<dbReference type="AlphaFoldDB" id="Q116R4"/>
<dbReference type="EMBL" id="CP000393">
    <property type="protein sequence ID" value="ABG50510.1"/>
    <property type="molecule type" value="Genomic_DNA"/>
</dbReference>
<dbReference type="InterPro" id="IPR036059">
    <property type="entry name" value="TldD/PmbA_sf"/>
</dbReference>
<proteinExistence type="predicted"/>
<reference evidence="2" key="1">
    <citation type="submission" date="2006-06" db="EMBL/GenBank/DDBJ databases">
        <title>Complete sequence of Trichodesmium erythraeum IMS101.</title>
        <authorList>
            <consortium name="US DOE Joint Genome Institute"/>
            <person name="Copeland A."/>
            <person name="Lucas S."/>
            <person name="Lapidus A."/>
            <person name="Barry K."/>
            <person name="Detter J.C."/>
            <person name="Glavina del Rio T."/>
            <person name="Hammon N."/>
            <person name="Israni S."/>
            <person name="Dalin E."/>
            <person name="Tice H."/>
            <person name="Pitluck S."/>
            <person name="Kiss H."/>
            <person name="Munk A.C."/>
            <person name="Brettin T."/>
            <person name="Bruce D."/>
            <person name="Han C."/>
            <person name="Tapia R."/>
            <person name="Gilna P."/>
            <person name="Schmutz J."/>
            <person name="Larimer F."/>
            <person name="Land M."/>
            <person name="Hauser L."/>
            <person name="Kyrpides N."/>
            <person name="Kim E."/>
            <person name="Richardson P."/>
        </authorList>
    </citation>
    <scope>NUCLEOTIDE SEQUENCE [LARGE SCALE GENOMIC DNA]</scope>
    <source>
        <strain evidence="2">IMS101</strain>
    </source>
</reference>
<dbReference type="STRING" id="203124.Tery_1148"/>
<dbReference type="Pfam" id="PF19289">
    <property type="entry name" value="PmbA_TldD_3rd"/>
    <property type="match status" value="1"/>
</dbReference>
<dbReference type="GO" id="GO:0008237">
    <property type="term" value="F:metallopeptidase activity"/>
    <property type="evidence" value="ECO:0007669"/>
    <property type="project" value="InterPro"/>
</dbReference>
<dbReference type="InterPro" id="IPR045569">
    <property type="entry name" value="Metalloprtase-TldD/E_C"/>
</dbReference>
<evidence type="ECO:0000259" key="1">
    <source>
        <dbReference type="Pfam" id="PF19289"/>
    </source>
</evidence>
<feature type="domain" description="Metalloprotease TldD/E C-terminal" evidence="1">
    <location>
        <begin position="18"/>
        <end position="74"/>
    </location>
</feature>
<protein>
    <recommendedName>
        <fullName evidence="1">Metalloprotease TldD/E C-terminal domain-containing protein</fullName>
    </recommendedName>
</protein>
<organism evidence="2">
    <name type="scientific">Trichodesmium erythraeum (strain IMS101)</name>
    <dbReference type="NCBI Taxonomy" id="203124"/>
    <lineage>
        <taxon>Bacteria</taxon>
        <taxon>Bacillati</taxon>
        <taxon>Cyanobacteriota</taxon>
        <taxon>Cyanophyceae</taxon>
        <taxon>Oscillatoriophycideae</taxon>
        <taxon>Oscillatoriales</taxon>
        <taxon>Microcoleaceae</taxon>
        <taxon>Trichodesmium</taxon>
    </lineage>
</organism>
<name>Q116R4_TRIEI</name>
<dbReference type="KEGG" id="ter:Tery_1148"/>